<gene>
    <name evidence="3" type="ORF">EIP91_011954</name>
</gene>
<evidence type="ECO:0000256" key="1">
    <source>
        <dbReference type="SAM" id="MobiDB-lite"/>
    </source>
</evidence>
<name>A0A4R0RVB5_9APHY</name>
<accession>A0A4R0RVB5</accession>
<dbReference type="Proteomes" id="UP000292702">
    <property type="component" value="Unassembled WGS sequence"/>
</dbReference>
<reference evidence="3 4" key="1">
    <citation type="submission" date="2018-11" db="EMBL/GenBank/DDBJ databases">
        <title>Genome assembly of Steccherinum ochraceum LE-BIN_3174, the white-rot fungus of the Steccherinaceae family (The Residual Polyporoid clade, Polyporales, Basidiomycota).</title>
        <authorList>
            <person name="Fedorova T.V."/>
            <person name="Glazunova O.A."/>
            <person name="Landesman E.O."/>
            <person name="Moiseenko K.V."/>
            <person name="Psurtseva N.V."/>
            <person name="Savinova O.S."/>
            <person name="Shakhova N.V."/>
            <person name="Tyazhelova T.V."/>
            <person name="Vasina D.V."/>
        </authorList>
    </citation>
    <scope>NUCLEOTIDE SEQUENCE [LARGE SCALE GENOMIC DNA]</scope>
    <source>
        <strain evidence="3 4">LE-BIN_3174</strain>
    </source>
</reference>
<protein>
    <submittedName>
        <fullName evidence="3">Uncharacterized protein</fullName>
    </submittedName>
</protein>
<feature type="chain" id="PRO_5020499916" evidence="2">
    <location>
        <begin position="22"/>
        <end position="149"/>
    </location>
</feature>
<keyword evidence="2" id="KW-0732">Signal</keyword>
<feature type="compositionally biased region" description="Basic and acidic residues" evidence="1">
    <location>
        <begin position="78"/>
        <end position="89"/>
    </location>
</feature>
<sequence>MRTSFVPLIALMGAIMPGVFALPIYRDRSYHAEQKRSQLGSDIVTREDSSDSSGAVIITNLLNPPPPTNPRMVEARRLTEENGMFERRLSTYSPTSERRDDTSSDSGAMIQQFNPLDPKPAPKLPPTFDIARRELDARFGLPPTTRQPL</sequence>
<organism evidence="3 4">
    <name type="scientific">Steccherinum ochraceum</name>
    <dbReference type="NCBI Taxonomy" id="92696"/>
    <lineage>
        <taxon>Eukaryota</taxon>
        <taxon>Fungi</taxon>
        <taxon>Dikarya</taxon>
        <taxon>Basidiomycota</taxon>
        <taxon>Agaricomycotina</taxon>
        <taxon>Agaricomycetes</taxon>
        <taxon>Polyporales</taxon>
        <taxon>Steccherinaceae</taxon>
        <taxon>Steccherinum</taxon>
    </lineage>
</organism>
<feature type="region of interest" description="Disordered" evidence="1">
    <location>
        <begin position="78"/>
        <end position="127"/>
    </location>
</feature>
<evidence type="ECO:0000313" key="4">
    <source>
        <dbReference type="Proteomes" id="UP000292702"/>
    </source>
</evidence>
<comment type="caution">
    <text evidence="3">The sequence shown here is derived from an EMBL/GenBank/DDBJ whole genome shotgun (WGS) entry which is preliminary data.</text>
</comment>
<evidence type="ECO:0000313" key="3">
    <source>
        <dbReference type="EMBL" id="TCD67768.1"/>
    </source>
</evidence>
<proteinExistence type="predicted"/>
<dbReference type="EMBL" id="RWJN01000086">
    <property type="protein sequence ID" value="TCD67768.1"/>
    <property type="molecule type" value="Genomic_DNA"/>
</dbReference>
<keyword evidence="4" id="KW-1185">Reference proteome</keyword>
<dbReference type="AlphaFoldDB" id="A0A4R0RVB5"/>
<evidence type="ECO:0000256" key="2">
    <source>
        <dbReference type="SAM" id="SignalP"/>
    </source>
</evidence>
<feature type="signal peptide" evidence="2">
    <location>
        <begin position="1"/>
        <end position="21"/>
    </location>
</feature>